<name>A0A2D0N6W0_FLAN2</name>
<dbReference type="PANTHER" id="PTHR21666">
    <property type="entry name" value="PEPTIDASE-RELATED"/>
    <property type="match status" value="1"/>
</dbReference>
<sequence>MNISVRNNNFSGVLYTTLTGLLLLLLPVLVSAQESRNELEERRKQLLTEIKENNDLLANIKKDKATKLNRYFALRSQIQKRQQLVSTLKEELNYADAAIIRVDEVITALGGDIDRLKTEYAQMLRIAYRHRLNGSFLSFLFSANSFNDAFRRWQYLRQYDRYRKRQAQLIVETQEELVARSTQLEDERKEKEQLLLSAEEQQILLARELGMMDELIANLKKDESKVASALKSQQEDHQKLNDMIEKIIFNEMARKRKEARQPEALQADEKPATPAPDAVKVVDAGNFVKNKGRLPWPVKSGVITRHFGTQAHPTIKSVEITNNGIDISTDSGMEVQAIFSGEVVGVQYVPGYKNTLILQHGPYYTVYSNLDEATVGRGDVVSAGQTVGRMGQSDPELHFEVWREKQKLNPVHWIQRR</sequence>
<evidence type="ECO:0000259" key="3">
    <source>
        <dbReference type="Pfam" id="PF01551"/>
    </source>
</evidence>
<dbReference type="PANTHER" id="PTHR21666:SF289">
    <property type="entry name" value="L-ALA--D-GLU ENDOPEPTIDASE"/>
    <property type="match status" value="1"/>
</dbReference>
<dbReference type="InterPro" id="IPR011055">
    <property type="entry name" value="Dup_hybrid_motif"/>
</dbReference>
<feature type="coiled-coil region" evidence="2">
    <location>
        <begin position="174"/>
        <end position="204"/>
    </location>
</feature>
<feature type="domain" description="M23ase beta-sheet core" evidence="3">
    <location>
        <begin position="322"/>
        <end position="410"/>
    </location>
</feature>
<gene>
    <name evidence="4" type="ORF">CRP01_22175</name>
</gene>
<keyword evidence="2" id="KW-0175">Coiled coil</keyword>
<dbReference type="CDD" id="cd12797">
    <property type="entry name" value="M23_peptidase"/>
    <property type="match status" value="1"/>
</dbReference>
<keyword evidence="1" id="KW-0732">Signal</keyword>
<dbReference type="GO" id="GO:0004222">
    <property type="term" value="F:metalloendopeptidase activity"/>
    <property type="evidence" value="ECO:0007669"/>
    <property type="project" value="TreeGrafter"/>
</dbReference>
<protein>
    <recommendedName>
        <fullName evidence="3">M23ase beta-sheet core domain-containing protein</fullName>
    </recommendedName>
</protein>
<evidence type="ECO:0000256" key="2">
    <source>
        <dbReference type="SAM" id="Coils"/>
    </source>
</evidence>
<evidence type="ECO:0000313" key="5">
    <source>
        <dbReference type="Proteomes" id="UP000223913"/>
    </source>
</evidence>
<dbReference type="InterPro" id="IPR050570">
    <property type="entry name" value="Cell_wall_metabolism_enzyme"/>
</dbReference>
<dbReference type="RefSeq" id="WP_099152298.1">
    <property type="nucleotide sequence ID" value="NZ_PDUD01000026.1"/>
</dbReference>
<feature type="coiled-coil region" evidence="2">
    <location>
        <begin position="29"/>
        <end position="63"/>
    </location>
</feature>
<dbReference type="Gene3D" id="6.10.250.3150">
    <property type="match status" value="1"/>
</dbReference>
<organism evidence="4 5">
    <name type="scientific">Flavilitoribacter nigricans (strain ATCC 23147 / DSM 23189 / NBRC 102662 / NCIMB 1420 / SS-2)</name>
    <name type="common">Lewinella nigricans</name>
    <dbReference type="NCBI Taxonomy" id="1122177"/>
    <lineage>
        <taxon>Bacteria</taxon>
        <taxon>Pseudomonadati</taxon>
        <taxon>Bacteroidota</taxon>
        <taxon>Saprospiria</taxon>
        <taxon>Saprospirales</taxon>
        <taxon>Lewinellaceae</taxon>
        <taxon>Flavilitoribacter</taxon>
    </lineage>
</organism>
<evidence type="ECO:0000256" key="1">
    <source>
        <dbReference type="ARBA" id="ARBA00022729"/>
    </source>
</evidence>
<reference evidence="4 5" key="1">
    <citation type="submission" date="2017-10" db="EMBL/GenBank/DDBJ databases">
        <title>The draft genome sequence of Lewinella nigricans NBRC 102662.</title>
        <authorList>
            <person name="Wang K."/>
        </authorList>
    </citation>
    <scope>NUCLEOTIDE SEQUENCE [LARGE SCALE GENOMIC DNA]</scope>
    <source>
        <strain evidence="4 5">NBRC 102662</strain>
    </source>
</reference>
<keyword evidence="5" id="KW-1185">Reference proteome</keyword>
<comment type="caution">
    <text evidence="4">The sequence shown here is derived from an EMBL/GenBank/DDBJ whole genome shotgun (WGS) entry which is preliminary data.</text>
</comment>
<proteinExistence type="predicted"/>
<dbReference type="OrthoDB" id="9815884at2"/>
<dbReference type="SUPFAM" id="SSF51261">
    <property type="entry name" value="Duplicated hybrid motif"/>
    <property type="match status" value="1"/>
</dbReference>
<dbReference type="EMBL" id="PDUD01000026">
    <property type="protein sequence ID" value="PHN04272.1"/>
    <property type="molecule type" value="Genomic_DNA"/>
</dbReference>
<dbReference type="Proteomes" id="UP000223913">
    <property type="component" value="Unassembled WGS sequence"/>
</dbReference>
<dbReference type="Gene3D" id="2.70.70.10">
    <property type="entry name" value="Glucose Permease (Domain IIA)"/>
    <property type="match status" value="1"/>
</dbReference>
<dbReference type="Pfam" id="PF01551">
    <property type="entry name" value="Peptidase_M23"/>
    <property type="match status" value="1"/>
</dbReference>
<dbReference type="InterPro" id="IPR016047">
    <property type="entry name" value="M23ase_b-sheet_dom"/>
</dbReference>
<accession>A0A2D0N6W0</accession>
<evidence type="ECO:0000313" key="4">
    <source>
        <dbReference type="EMBL" id="PHN04272.1"/>
    </source>
</evidence>
<dbReference type="AlphaFoldDB" id="A0A2D0N6W0"/>